<dbReference type="EMBL" id="BAABLD010000008">
    <property type="protein sequence ID" value="GAA5163524.1"/>
    <property type="molecule type" value="Genomic_DNA"/>
</dbReference>
<organism evidence="3 4">
    <name type="scientific">Viridibacterium curvum</name>
    <dbReference type="NCBI Taxonomy" id="1101404"/>
    <lineage>
        <taxon>Bacteria</taxon>
        <taxon>Pseudomonadati</taxon>
        <taxon>Pseudomonadota</taxon>
        <taxon>Betaproteobacteria</taxon>
        <taxon>Rhodocyclales</taxon>
        <taxon>Rhodocyclaceae</taxon>
        <taxon>Viridibacterium</taxon>
    </lineage>
</organism>
<feature type="domain" description="Pectate lyase" evidence="2">
    <location>
        <begin position="3"/>
        <end position="44"/>
    </location>
</feature>
<gene>
    <name evidence="3" type="ORF">GCM10025770_15850</name>
</gene>
<dbReference type="SUPFAM" id="SSF51126">
    <property type="entry name" value="Pectin lyase-like"/>
    <property type="match status" value="1"/>
</dbReference>
<evidence type="ECO:0000259" key="2">
    <source>
        <dbReference type="Pfam" id="PF00544"/>
    </source>
</evidence>
<dbReference type="Pfam" id="PF00544">
    <property type="entry name" value="Pectate_lyase_4"/>
    <property type="match status" value="1"/>
</dbReference>
<keyword evidence="1" id="KW-0456">Lyase</keyword>
<reference evidence="4" key="1">
    <citation type="journal article" date="2019" name="Int. J. Syst. Evol. Microbiol.">
        <title>The Global Catalogue of Microorganisms (GCM) 10K type strain sequencing project: providing services to taxonomists for standard genome sequencing and annotation.</title>
        <authorList>
            <consortium name="The Broad Institute Genomics Platform"/>
            <consortium name="The Broad Institute Genome Sequencing Center for Infectious Disease"/>
            <person name="Wu L."/>
            <person name="Ma J."/>
        </authorList>
    </citation>
    <scope>NUCLEOTIDE SEQUENCE [LARGE SCALE GENOMIC DNA]</scope>
    <source>
        <strain evidence="4">JCM 18715</strain>
    </source>
</reference>
<proteinExistence type="predicted"/>
<keyword evidence="4" id="KW-1185">Reference proteome</keyword>
<sequence>MLSDKTMLLSHENDAQVQDPGKLHVSYHHNCFNHTHQSHPRVRSAKQNRP</sequence>
<dbReference type="Gene3D" id="2.160.20.10">
    <property type="entry name" value="Single-stranded right-handed beta-helix, Pectin lyase-like"/>
    <property type="match status" value="1"/>
</dbReference>
<name>A0ABP9QL46_9RHOO</name>
<dbReference type="InterPro" id="IPR012334">
    <property type="entry name" value="Pectin_lyas_fold"/>
</dbReference>
<evidence type="ECO:0000256" key="1">
    <source>
        <dbReference type="ARBA" id="ARBA00023239"/>
    </source>
</evidence>
<accession>A0ABP9QL46</accession>
<protein>
    <recommendedName>
        <fullName evidence="2">Pectate lyase domain-containing protein</fullName>
    </recommendedName>
</protein>
<evidence type="ECO:0000313" key="3">
    <source>
        <dbReference type="EMBL" id="GAA5163524.1"/>
    </source>
</evidence>
<dbReference type="InterPro" id="IPR002022">
    <property type="entry name" value="Pec_lyase"/>
</dbReference>
<dbReference type="Proteomes" id="UP001500547">
    <property type="component" value="Unassembled WGS sequence"/>
</dbReference>
<comment type="caution">
    <text evidence="3">The sequence shown here is derived from an EMBL/GenBank/DDBJ whole genome shotgun (WGS) entry which is preliminary data.</text>
</comment>
<dbReference type="InterPro" id="IPR011050">
    <property type="entry name" value="Pectin_lyase_fold/virulence"/>
</dbReference>
<evidence type="ECO:0000313" key="4">
    <source>
        <dbReference type="Proteomes" id="UP001500547"/>
    </source>
</evidence>